<feature type="domain" description="Peptidase C14 caspase" evidence="3">
    <location>
        <begin position="193"/>
        <end position="354"/>
    </location>
</feature>
<reference evidence="4" key="1">
    <citation type="submission" date="2023-06" db="EMBL/GenBank/DDBJ databases">
        <authorList>
            <consortium name="Lawrence Berkeley National Laboratory"/>
            <person name="Ahrendt S."/>
            <person name="Sahu N."/>
            <person name="Indic B."/>
            <person name="Wong-Bajracharya J."/>
            <person name="Merenyi Z."/>
            <person name="Ke H.-M."/>
            <person name="Monk M."/>
            <person name="Kocsube S."/>
            <person name="Drula E."/>
            <person name="Lipzen A."/>
            <person name="Balint B."/>
            <person name="Henrissat B."/>
            <person name="Andreopoulos B."/>
            <person name="Martin F.M."/>
            <person name="Harder C.B."/>
            <person name="Rigling D."/>
            <person name="Ford K.L."/>
            <person name="Foster G.D."/>
            <person name="Pangilinan J."/>
            <person name="Papanicolaou A."/>
            <person name="Barry K."/>
            <person name="LaButti K."/>
            <person name="Viragh M."/>
            <person name="Koriabine M."/>
            <person name="Yan M."/>
            <person name="Riley R."/>
            <person name="Champramary S."/>
            <person name="Plett K.L."/>
            <person name="Tsai I.J."/>
            <person name="Slot J."/>
            <person name="Sipos G."/>
            <person name="Plett J."/>
            <person name="Nagy L.G."/>
            <person name="Grigoriev I.V."/>
        </authorList>
    </citation>
    <scope>NUCLEOTIDE SEQUENCE</scope>
    <source>
        <strain evidence="4">CCBAS 213</strain>
    </source>
</reference>
<dbReference type="GO" id="GO:0005737">
    <property type="term" value="C:cytoplasm"/>
    <property type="evidence" value="ECO:0007669"/>
    <property type="project" value="TreeGrafter"/>
</dbReference>
<evidence type="ECO:0000313" key="4">
    <source>
        <dbReference type="EMBL" id="KAK0455595.1"/>
    </source>
</evidence>
<dbReference type="GO" id="GO:0004197">
    <property type="term" value="F:cysteine-type endopeptidase activity"/>
    <property type="evidence" value="ECO:0007669"/>
    <property type="project" value="InterPro"/>
</dbReference>
<dbReference type="GeneID" id="85352417"/>
<dbReference type="InterPro" id="IPR050452">
    <property type="entry name" value="Metacaspase"/>
</dbReference>
<dbReference type="RefSeq" id="XP_060329105.1">
    <property type="nucleotide sequence ID" value="XM_060468869.1"/>
</dbReference>
<dbReference type="PANTHER" id="PTHR48104">
    <property type="entry name" value="METACASPASE-4"/>
    <property type="match status" value="1"/>
</dbReference>
<evidence type="ECO:0000256" key="2">
    <source>
        <dbReference type="SAM" id="MobiDB-lite"/>
    </source>
</evidence>
<dbReference type="InterPro" id="IPR011600">
    <property type="entry name" value="Pept_C14_caspase"/>
</dbReference>
<proteinExistence type="inferred from homology"/>
<feature type="non-terminal residue" evidence="4">
    <location>
        <position position="360"/>
    </location>
</feature>
<evidence type="ECO:0000256" key="1">
    <source>
        <dbReference type="ARBA" id="ARBA00009005"/>
    </source>
</evidence>
<feature type="compositionally biased region" description="Polar residues" evidence="2">
    <location>
        <begin position="7"/>
        <end position="20"/>
    </location>
</feature>
<protein>
    <recommendedName>
        <fullName evidence="3">Peptidase C14 caspase domain-containing protein</fullName>
    </recommendedName>
</protein>
<dbReference type="Gene3D" id="3.40.50.1460">
    <property type="match status" value="1"/>
</dbReference>
<feature type="region of interest" description="Disordered" evidence="2">
    <location>
        <begin position="1"/>
        <end position="24"/>
    </location>
</feature>
<sequence>MGFSGVIPSQSNLYPDTTQHIPDHQPQADLRATALDEVISPPAQPVDHQDLLEESRLKRQVWQFAQKYGIDVAEGSDPTAVLQEVEREVERRAKSSGKRSSRRIFSFASFREALASVFNKINAEELKRPRRRGFAVSITRHSITRKSPKIDAEELKTPGYLGSAASITHQSISHESPSLAQGVRSRLGLYRFWAILIGIDAYAGVPLRGCVSDALLIKRFLTNDLGVPEKRIQCLLGPGYPNSVDTKSTPSRTNIIDTLYSLVNNPEIERGDNIIIYYAGHGSSYCCAKHDLKSRCDSSCAIEALCPIDRDCQDSDGNWIPDISDRELNSLFMLICCAKGQNITFIADCCHSGGMSRGLH</sequence>
<evidence type="ECO:0000313" key="5">
    <source>
        <dbReference type="Proteomes" id="UP001175211"/>
    </source>
</evidence>
<comment type="caution">
    <text evidence="4">The sequence shown here is derived from an EMBL/GenBank/DDBJ whole genome shotgun (WGS) entry which is preliminary data.</text>
</comment>
<accession>A0AA39K8W9</accession>
<dbReference type="EMBL" id="JAUEPS010000024">
    <property type="protein sequence ID" value="KAK0455595.1"/>
    <property type="molecule type" value="Genomic_DNA"/>
</dbReference>
<organism evidence="4 5">
    <name type="scientific">Armillaria tabescens</name>
    <name type="common">Ringless honey mushroom</name>
    <name type="synonym">Agaricus tabescens</name>
    <dbReference type="NCBI Taxonomy" id="1929756"/>
    <lineage>
        <taxon>Eukaryota</taxon>
        <taxon>Fungi</taxon>
        <taxon>Dikarya</taxon>
        <taxon>Basidiomycota</taxon>
        <taxon>Agaricomycotina</taxon>
        <taxon>Agaricomycetes</taxon>
        <taxon>Agaricomycetidae</taxon>
        <taxon>Agaricales</taxon>
        <taxon>Marasmiineae</taxon>
        <taxon>Physalacriaceae</taxon>
        <taxon>Desarmillaria</taxon>
    </lineage>
</organism>
<dbReference type="Pfam" id="PF00656">
    <property type="entry name" value="Peptidase_C14"/>
    <property type="match status" value="1"/>
</dbReference>
<keyword evidence="5" id="KW-1185">Reference proteome</keyword>
<name>A0AA39K8W9_ARMTA</name>
<evidence type="ECO:0000259" key="3">
    <source>
        <dbReference type="Pfam" id="PF00656"/>
    </source>
</evidence>
<gene>
    <name evidence="4" type="ORF">EV420DRAFT_1335924</name>
</gene>
<dbReference type="Proteomes" id="UP001175211">
    <property type="component" value="Unassembled WGS sequence"/>
</dbReference>
<dbReference type="GO" id="GO:0006508">
    <property type="term" value="P:proteolysis"/>
    <property type="evidence" value="ECO:0007669"/>
    <property type="project" value="InterPro"/>
</dbReference>
<comment type="similarity">
    <text evidence="1">Belongs to the peptidase C14B family.</text>
</comment>
<dbReference type="AlphaFoldDB" id="A0AA39K8W9"/>
<dbReference type="PANTHER" id="PTHR48104:SF30">
    <property type="entry name" value="METACASPASE-1"/>
    <property type="match status" value="1"/>
</dbReference>